<keyword evidence="1" id="KW-1133">Transmembrane helix</keyword>
<organism evidence="2 3">
    <name type="scientific">Candidatus Gottesmanbacteria bacterium RIFCSPHIGHO2_02_FULL_39_14</name>
    <dbReference type="NCBI Taxonomy" id="1798383"/>
    <lineage>
        <taxon>Bacteria</taxon>
        <taxon>Candidatus Gottesmaniibacteriota</taxon>
    </lineage>
</organism>
<reference evidence="2 3" key="1">
    <citation type="journal article" date="2016" name="Nat. Commun.">
        <title>Thousands of microbial genomes shed light on interconnected biogeochemical processes in an aquifer system.</title>
        <authorList>
            <person name="Anantharaman K."/>
            <person name="Brown C.T."/>
            <person name="Hug L.A."/>
            <person name="Sharon I."/>
            <person name="Castelle C.J."/>
            <person name="Probst A.J."/>
            <person name="Thomas B.C."/>
            <person name="Singh A."/>
            <person name="Wilkins M.J."/>
            <person name="Karaoz U."/>
            <person name="Brodie E.L."/>
            <person name="Williams K.H."/>
            <person name="Hubbard S.S."/>
            <person name="Banfield J.F."/>
        </authorList>
    </citation>
    <scope>NUCLEOTIDE SEQUENCE [LARGE SCALE GENOMIC DNA]</scope>
</reference>
<accession>A0A1F5ZYW3</accession>
<dbReference type="STRING" id="1798383.A3D78_02770"/>
<sequence length="674" mass="77714">MKKHFKAITVGLILVFVFSRIYTVNPRTELLGDFGDKYEFFNYMYLVGENLREGKYALTRTDSLRYPNGFELGHGFDGVLSTFTGAALSFFLPLPLVYNLVLMMILFLNYFFSYLFFSTLTGSTIFGIFGGIFYGLSPYVLARINGHFNLAFIGGFPFLSLALLNFFRKKKSSFFAFFSIGLGILLIAAGSLQYLIITFWFLLFLGTVYLFLYPNDSINYFLSYLNIIRQKSRRYVPLIFLAAAIFLALGLYFYFGYAKGLLSGSFVYPFMYHKYVQCCLPQLSDILIPNQYLNKIFAIWNPSSSSVEKVVNPGIIGWIIFVLYFLKEKVNRRKVVILLALGIYLIASLGIIPLPYWPEGGRSIILFSFLLLIFMSGIPIFRERWFVYPVVILLILERLTFTIYRTVPLPLMEGKLISTLPGKALLNIPLSGTVAYRSIVPYLTGKKIVDGYFHDTAENSSTLSYFGQPLIERYFCNFEKVNTDKLEYQEKDRQNTLSLLRNWDIRTIVIHKNRQYEKFFYDECRNVRYWWYNLNPEKLILGEDTSGPVRNTISLFKYPFLKTGLYFKKPGVLTLEGIFISPKIYSNATIKVGGMIISPSWESVDNGIKSIFTLPVKVTVKAGDELILFSDREADETVYINFYYSFDDEENSAEILPPIERVYLSSDYEIFKVN</sequence>
<feature type="transmembrane region" description="Helical" evidence="1">
    <location>
        <begin position="310"/>
        <end position="326"/>
    </location>
</feature>
<dbReference type="EMBL" id="MFJM01000033">
    <property type="protein sequence ID" value="OGG17535.1"/>
    <property type="molecule type" value="Genomic_DNA"/>
</dbReference>
<dbReference type="Proteomes" id="UP000176253">
    <property type="component" value="Unassembled WGS sequence"/>
</dbReference>
<feature type="transmembrane region" description="Helical" evidence="1">
    <location>
        <begin position="235"/>
        <end position="255"/>
    </location>
</feature>
<feature type="transmembrane region" description="Helical" evidence="1">
    <location>
        <begin position="386"/>
        <end position="404"/>
    </location>
</feature>
<dbReference type="AlphaFoldDB" id="A0A1F5ZYW3"/>
<keyword evidence="1" id="KW-0812">Transmembrane</keyword>
<protein>
    <submittedName>
        <fullName evidence="2">Uncharacterized protein</fullName>
    </submittedName>
</protein>
<feature type="transmembrane region" description="Helical" evidence="1">
    <location>
        <begin position="174"/>
        <end position="191"/>
    </location>
</feature>
<feature type="transmembrane region" description="Helical" evidence="1">
    <location>
        <begin position="114"/>
        <end position="136"/>
    </location>
</feature>
<comment type="caution">
    <text evidence="2">The sequence shown here is derived from an EMBL/GenBank/DDBJ whole genome shotgun (WGS) entry which is preliminary data.</text>
</comment>
<feature type="transmembrane region" description="Helical" evidence="1">
    <location>
        <begin position="148"/>
        <end position="167"/>
    </location>
</feature>
<proteinExistence type="predicted"/>
<evidence type="ECO:0000313" key="2">
    <source>
        <dbReference type="EMBL" id="OGG17535.1"/>
    </source>
</evidence>
<evidence type="ECO:0000313" key="3">
    <source>
        <dbReference type="Proteomes" id="UP000176253"/>
    </source>
</evidence>
<gene>
    <name evidence="2" type="ORF">A3D78_02770</name>
</gene>
<feature type="transmembrane region" description="Helical" evidence="1">
    <location>
        <begin position="335"/>
        <end position="357"/>
    </location>
</feature>
<feature type="transmembrane region" description="Helical" evidence="1">
    <location>
        <begin position="86"/>
        <end position="107"/>
    </location>
</feature>
<keyword evidence="1" id="KW-0472">Membrane</keyword>
<evidence type="ECO:0000256" key="1">
    <source>
        <dbReference type="SAM" id="Phobius"/>
    </source>
</evidence>
<feature type="transmembrane region" description="Helical" evidence="1">
    <location>
        <begin position="363"/>
        <end position="381"/>
    </location>
</feature>
<name>A0A1F5ZYW3_9BACT</name>
<feature type="transmembrane region" description="Helical" evidence="1">
    <location>
        <begin position="197"/>
        <end position="214"/>
    </location>
</feature>